<keyword evidence="2" id="KW-1185">Reference proteome</keyword>
<dbReference type="Proteomes" id="UP001428341">
    <property type="component" value="Unassembled WGS sequence"/>
</dbReference>
<dbReference type="GO" id="GO:0016020">
    <property type="term" value="C:membrane"/>
    <property type="evidence" value="ECO:0007669"/>
    <property type="project" value="TreeGrafter"/>
</dbReference>
<sequence length="84" mass="9882">MSRRVSILRDIYSYGIVLLETFTGKRPTDDMFNDDFRIHVFCVNGDTRRVMDILDPSMPLHEENDEEQIEEGIKEKAVVIDIRH</sequence>
<accession>A0AAP0M1E2</accession>
<dbReference type="PANTHER" id="PTHR48055:SF55">
    <property type="entry name" value="PROTEIN KINASE DOMAIN-CONTAINING PROTEIN"/>
    <property type="match status" value="1"/>
</dbReference>
<evidence type="ECO:0000313" key="2">
    <source>
        <dbReference type="Proteomes" id="UP001428341"/>
    </source>
</evidence>
<proteinExistence type="predicted"/>
<organism evidence="1 2">
    <name type="scientific">Citrus x changshan-huyou</name>
    <dbReference type="NCBI Taxonomy" id="2935761"/>
    <lineage>
        <taxon>Eukaryota</taxon>
        <taxon>Viridiplantae</taxon>
        <taxon>Streptophyta</taxon>
        <taxon>Embryophyta</taxon>
        <taxon>Tracheophyta</taxon>
        <taxon>Spermatophyta</taxon>
        <taxon>Magnoliopsida</taxon>
        <taxon>eudicotyledons</taxon>
        <taxon>Gunneridae</taxon>
        <taxon>Pentapetalae</taxon>
        <taxon>rosids</taxon>
        <taxon>malvids</taxon>
        <taxon>Sapindales</taxon>
        <taxon>Rutaceae</taxon>
        <taxon>Aurantioideae</taxon>
        <taxon>Citrus</taxon>
    </lineage>
</organism>
<comment type="caution">
    <text evidence="1">The sequence shown here is derived from an EMBL/GenBank/DDBJ whole genome shotgun (WGS) entry which is preliminary data.</text>
</comment>
<name>A0AAP0M1E2_9ROSI</name>
<gene>
    <name evidence="1" type="ORF">WN944_004188</name>
</gene>
<evidence type="ECO:0008006" key="3">
    <source>
        <dbReference type="Google" id="ProtNLM"/>
    </source>
</evidence>
<protein>
    <recommendedName>
        <fullName evidence="3">Serine-threonine/tyrosine-protein kinase catalytic domain-containing protein</fullName>
    </recommendedName>
</protein>
<dbReference type="InterPro" id="IPR051564">
    <property type="entry name" value="LRR_receptor-like_kinase"/>
</dbReference>
<evidence type="ECO:0000313" key="1">
    <source>
        <dbReference type="EMBL" id="KAK9193491.1"/>
    </source>
</evidence>
<dbReference type="SUPFAM" id="SSF56112">
    <property type="entry name" value="Protein kinase-like (PK-like)"/>
    <property type="match status" value="1"/>
</dbReference>
<dbReference type="AlphaFoldDB" id="A0AAP0M1E2"/>
<dbReference type="EMBL" id="JBCGBO010000006">
    <property type="protein sequence ID" value="KAK9193491.1"/>
    <property type="molecule type" value="Genomic_DNA"/>
</dbReference>
<dbReference type="Gene3D" id="1.10.510.10">
    <property type="entry name" value="Transferase(Phosphotransferase) domain 1"/>
    <property type="match status" value="1"/>
</dbReference>
<dbReference type="InterPro" id="IPR011009">
    <property type="entry name" value="Kinase-like_dom_sf"/>
</dbReference>
<reference evidence="1 2" key="1">
    <citation type="submission" date="2024-05" db="EMBL/GenBank/DDBJ databases">
        <title>Haplotype-resolved chromosome-level genome assembly of Huyou (Citrus changshanensis).</title>
        <authorList>
            <person name="Miao C."/>
            <person name="Chen W."/>
            <person name="Wu Y."/>
            <person name="Wang L."/>
            <person name="Zhao S."/>
            <person name="Grierson D."/>
            <person name="Xu C."/>
            <person name="Chen K."/>
        </authorList>
    </citation>
    <scope>NUCLEOTIDE SEQUENCE [LARGE SCALE GENOMIC DNA]</scope>
    <source>
        <strain evidence="1">01-14</strain>
        <tissue evidence="1">Leaf</tissue>
    </source>
</reference>
<dbReference type="PANTHER" id="PTHR48055">
    <property type="entry name" value="LEUCINE-RICH REPEAT RECEPTOR PROTEIN KINASE EMS1"/>
    <property type="match status" value="1"/>
</dbReference>